<name>A0A1H1ZQ00_9BRAD</name>
<evidence type="ECO:0000259" key="5">
    <source>
        <dbReference type="Pfam" id="PF00389"/>
    </source>
</evidence>
<dbReference type="InterPro" id="IPR050223">
    <property type="entry name" value="D-isomer_2-hydroxyacid_DH"/>
</dbReference>
<dbReference type="PANTHER" id="PTHR10996:SF178">
    <property type="entry name" value="2-HYDROXYACID DEHYDROGENASE YGL185C-RELATED"/>
    <property type="match status" value="1"/>
</dbReference>
<dbReference type="GO" id="GO:0016618">
    <property type="term" value="F:hydroxypyruvate reductase [NAD(P)H] activity"/>
    <property type="evidence" value="ECO:0007669"/>
    <property type="project" value="TreeGrafter"/>
</dbReference>
<dbReference type="GO" id="GO:0005829">
    <property type="term" value="C:cytosol"/>
    <property type="evidence" value="ECO:0007669"/>
    <property type="project" value="TreeGrafter"/>
</dbReference>
<dbReference type="EMBL" id="LT629750">
    <property type="protein sequence ID" value="SDT35865.1"/>
    <property type="molecule type" value="Genomic_DNA"/>
</dbReference>
<evidence type="ECO:0000313" key="8">
    <source>
        <dbReference type="Proteomes" id="UP000243904"/>
    </source>
</evidence>
<dbReference type="SUPFAM" id="SSF51735">
    <property type="entry name" value="NAD(P)-binding Rossmann-fold domains"/>
    <property type="match status" value="1"/>
</dbReference>
<dbReference type="GO" id="GO:0051287">
    <property type="term" value="F:NAD binding"/>
    <property type="evidence" value="ECO:0007669"/>
    <property type="project" value="InterPro"/>
</dbReference>
<gene>
    <name evidence="7" type="ORF">SAMN05444158_5597</name>
</gene>
<keyword evidence="1" id="KW-0521">NADP</keyword>
<dbReference type="RefSeq" id="WP_146689616.1">
    <property type="nucleotide sequence ID" value="NZ_LT629750.1"/>
</dbReference>
<keyword evidence="2 4" id="KW-0560">Oxidoreductase</keyword>
<dbReference type="Proteomes" id="UP000243904">
    <property type="component" value="Chromosome I"/>
</dbReference>
<dbReference type="Pfam" id="PF00389">
    <property type="entry name" value="2-Hacid_dh"/>
    <property type="match status" value="1"/>
</dbReference>
<evidence type="ECO:0000259" key="6">
    <source>
        <dbReference type="Pfam" id="PF02826"/>
    </source>
</evidence>
<accession>A0A1H1ZQ00</accession>
<dbReference type="AlphaFoldDB" id="A0A1H1ZQ00"/>
<reference evidence="8" key="1">
    <citation type="submission" date="2016-10" db="EMBL/GenBank/DDBJ databases">
        <authorList>
            <person name="Varghese N."/>
            <person name="Submissions S."/>
        </authorList>
    </citation>
    <scope>NUCLEOTIDE SEQUENCE [LARGE SCALE GENOMIC DNA]</scope>
    <source>
        <strain evidence="8">GAS369</strain>
    </source>
</reference>
<dbReference type="SUPFAM" id="SSF52283">
    <property type="entry name" value="Formate/glycerate dehydrogenase catalytic domain-like"/>
    <property type="match status" value="1"/>
</dbReference>
<dbReference type="CDD" id="cd12156">
    <property type="entry name" value="HPPR"/>
    <property type="match status" value="1"/>
</dbReference>
<keyword evidence="3" id="KW-0520">NAD</keyword>
<dbReference type="PANTHER" id="PTHR10996">
    <property type="entry name" value="2-HYDROXYACID DEHYDROGENASE-RELATED"/>
    <property type="match status" value="1"/>
</dbReference>
<feature type="domain" description="D-isomer specific 2-hydroxyacid dehydrogenase catalytic" evidence="5">
    <location>
        <begin position="55"/>
        <end position="319"/>
    </location>
</feature>
<comment type="similarity">
    <text evidence="4">Belongs to the D-isomer specific 2-hydroxyacid dehydrogenase family.</text>
</comment>
<dbReference type="GO" id="GO:0030267">
    <property type="term" value="F:glyoxylate reductase (NADPH) activity"/>
    <property type="evidence" value="ECO:0007669"/>
    <property type="project" value="TreeGrafter"/>
</dbReference>
<feature type="domain" description="D-isomer specific 2-hydroxyacid dehydrogenase NAD-binding" evidence="6">
    <location>
        <begin position="115"/>
        <end position="288"/>
    </location>
</feature>
<dbReference type="FunFam" id="3.40.50.720:FF:000213">
    <property type="entry name" value="Putative 2-hydroxyacid dehydrogenase"/>
    <property type="match status" value="1"/>
</dbReference>
<dbReference type="InterPro" id="IPR006140">
    <property type="entry name" value="D-isomer_DH_NAD-bd"/>
</dbReference>
<protein>
    <submittedName>
        <fullName evidence="7">Lactate dehydrogenase</fullName>
    </submittedName>
</protein>
<evidence type="ECO:0000256" key="4">
    <source>
        <dbReference type="RuleBase" id="RU003719"/>
    </source>
</evidence>
<sequence length="331" mass="35724">MGNNSSEKIDLLIYGPSKPIVDNGFSDQFILHRFETIGDLERLSPEAAGKIRGAAITYNSVRGDSKTLARFPKLEIVSSFGVGYDHIDANYARDNNIMVTNTPDVLTEEVADIAMGLLIATVREFIKADRYLRSGLWTTQNFPLSVGSLRDRKVGMVGMGRIGQAIARRLDASLVPVVYHTRNPAPGLSYKHYPDLIEMAKAVDTLVVIVPGGASTTKMINAEVMKALGPRGVIINVARGTVVDEQALIAALKSGTILAAGLDVFEKEPNVPDELKAMQNVVLLPHIGSASVVTRNAMDQLVVDNLKTWFAGKPPLTPVAETPAKTPAKSH</sequence>
<proteinExistence type="inferred from homology"/>
<organism evidence="7 8">
    <name type="scientific">Bradyrhizobium canariense</name>
    <dbReference type="NCBI Taxonomy" id="255045"/>
    <lineage>
        <taxon>Bacteria</taxon>
        <taxon>Pseudomonadati</taxon>
        <taxon>Pseudomonadota</taxon>
        <taxon>Alphaproteobacteria</taxon>
        <taxon>Hyphomicrobiales</taxon>
        <taxon>Nitrobacteraceae</taxon>
        <taxon>Bradyrhizobium</taxon>
    </lineage>
</organism>
<dbReference type="Gene3D" id="3.40.50.720">
    <property type="entry name" value="NAD(P)-binding Rossmann-like Domain"/>
    <property type="match status" value="2"/>
</dbReference>
<dbReference type="InterPro" id="IPR006139">
    <property type="entry name" value="D-isomer_2_OHA_DH_cat_dom"/>
</dbReference>
<dbReference type="Pfam" id="PF02826">
    <property type="entry name" value="2-Hacid_dh_C"/>
    <property type="match status" value="1"/>
</dbReference>
<evidence type="ECO:0000313" key="7">
    <source>
        <dbReference type="EMBL" id="SDT35865.1"/>
    </source>
</evidence>
<evidence type="ECO:0000256" key="3">
    <source>
        <dbReference type="ARBA" id="ARBA00023027"/>
    </source>
</evidence>
<dbReference type="InterPro" id="IPR036291">
    <property type="entry name" value="NAD(P)-bd_dom_sf"/>
</dbReference>
<keyword evidence="8" id="KW-1185">Reference proteome</keyword>
<evidence type="ECO:0000256" key="2">
    <source>
        <dbReference type="ARBA" id="ARBA00023002"/>
    </source>
</evidence>
<evidence type="ECO:0000256" key="1">
    <source>
        <dbReference type="ARBA" id="ARBA00022857"/>
    </source>
</evidence>